<dbReference type="GO" id="GO:0005737">
    <property type="term" value="C:cytoplasm"/>
    <property type="evidence" value="ECO:0007669"/>
    <property type="project" value="TreeGrafter"/>
</dbReference>
<dbReference type="GO" id="GO:0008270">
    <property type="term" value="F:zinc ion binding"/>
    <property type="evidence" value="ECO:0007669"/>
    <property type="project" value="InterPro"/>
</dbReference>
<evidence type="ECO:0000259" key="1">
    <source>
        <dbReference type="Pfam" id="PF12706"/>
    </source>
</evidence>
<dbReference type="HOGENOM" id="CLU_020884_1_0_7"/>
<dbReference type="SUPFAM" id="SSF56281">
    <property type="entry name" value="Metallo-hydrolase/oxidoreductase"/>
    <property type="match status" value="1"/>
</dbReference>
<dbReference type="Pfam" id="PF12706">
    <property type="entry name" value="Lactamase_B_2"/>
    <property type="match status" value="1"/>
</dbReference>
<dbReference type="InterPro" id="IPR024884">
    <property type="entry name" value="NAPE-PLD"/>
</dbReference>
<reference evidence="2 3" key="1">
    <citation type="journal article" date="2012" name="Stand. Genomic Sci.">
        <title>Complete genome sequence of the sulfur compounds oxidizing chemolithoautotroph Sulfuricurvum kujiense type strain (YK-1(T)).</title>
        <authorList>
            <person name="Han C."/>
            <person name="Kotsyurbenko O."/>
            <person name="Chertkov O."/>
            <person name="Held B."/>
            <person name="Lapidus A."/>
            <person name="Nolan M."/>
            <person name="Lucas S."/>
            <person name="Hammon N."/>
            <person name="Deshpande S."/>
            <person name="Cheng J.F."/>
            <person name="Tapia R."/>
            <person name="Goodwin L.A."/>
            <person name="Pitluck S."/>
            <person name="Liolios K."/>
            <person name="Pagani I."/>
            <person name="Ivanova N."/>
            <person name="Mavromatis K."/>
            <person name="Mikhailova N."/>
            <person name="Pati A."/>
            <person name="Chen A."/>
            <person name="Palaniappan K."/>
            <person name="Land M."/>
            <person name="Hauser L."/>
            <person name="Chang Y.J."/>
            <person name="Jeffries C.D."/>
            <person name="Brambilla E.M."/>
            <person name="Rohde M."/>
            <person name="Spring S."/>
            <person name="Sikorski J."/>
            <person name="Goker M."/>
            <person name="Woyke T."/>
            <person name="Bristow J."/>
            <person name="Eisen J.A."/>
            <person name="Markowitz V."/>
            <person name="Hugenholtz P."/>
            <person name="Kyrpides N.C."/>
            <person name="Klenk H.P."/>
            <person name="Detter J.C."/>
        </authorList>
    </citation>
    <scope>NUCLEOTIDE SEQUENCE [LARGE SCALE GENOMIC DNA]</scope>
    <source>
        <strain evidence="3">ATCC BAA-921 / DSM 16994 / JCM 11577 / YK-1</strain>
    </source>
</reference>
<dbReference type="AlphaFoldDB" id="E4TYF1"/>
<keyword evidence="3" id="KW-1185">Reference proteome</keyword>
<dbReference type="EMBL" id="CP002355">
    <property type="protein sequence ID" value="ADR35096.1"/>
    <property type="molecule type" value="Genomic_DNA"/>
</dbReference>
<accession>E4TYF1</accession>
<feature type="domain" description="Metallo-beta-lactamase" evidence="1">
    <location>
        <begin position="63"/>
        <end position="253"/>
    </location>
</feature>
<protein>
    <recommendedName>
        <fullName evidence="1">Metallo-beta-lactamase domain-containing protein</fullName>
    </recommendedName>
</protein>
<evidence type="ECO:0000313" key="3">
    <source>
        <dbReference type="Proteomes" id="UP000008721"/>
    </source>
</evidence>
<name>E4TYF1_SULKY</name>
<dbReference type="InterPro" id="IPR001279">
    <property type="entry name" value="Metallo-B-lactamas"/>
</dbReference>
<dbReference type="InterPro" id="IPR036866">
    <property type="entry name" value="RibonucZ/Hydroxyglut_hydro"/>
</dbReference>
<gene>
    <name evidence="2" type="ordered locus">Sulku_2437</name>
</gene>
<dbReference type="PIRSF" id="PIRSF038896">
    <property type="entry name" value="NAPE-PLD"/>
    <property type="match status" value="1"/>
</dbReference>
<dbReference type="GO" id="GO:0070290">
    <property type="term" value="F:N-acylphosphatidylethanolamine-specific phospholipase D activity"/>
    <property type="evidence" value="ECO:0007669"/>
    <property type="project" value="InterPro"/>
</dbReference>
<dbReference type="PANTHER" id="PTHR15032:SF4">
    <property type="entry name" value="N-ACYL-PHOSPHATIDYLETHANOLAMINE-HYDROLYZING PHOSPHOLIPASE D"/>
    <property type="match status" value="1"/>
</dbReference>
<proteinExistence type="predicted"/>
<evidence type="ECO:0000313" key="2">
    <source>
        <dbReference type="EMBL" id="ADR35096.1"/>
    </source>
</evidence>
<dbReference type="PANTHER" id="PTHR15032">
    <property type="entry name" value="N-ACYL-PHOSPHATIDYLETHANOLAMINE-HYDROLYZING PHOSPHOLIPASE D"/>
    <property type="match status" value="1"/>
</dbReference>
<dbReference type="Proteomes" id="UP000008721">
    <property type="component" value="Chromosome"/>
</dbReference>
<sequence length="303" mass="35041">MHRYTSPRLSFLTIAKWQFSKSLRKKDPVVSTLPIISQDELPKGDYALWLGHATLWLNIGGTTVAIDPVLGDIPLYRRHTPLPLPREKLYADVILITHAHYDHFDKASVDYLLKHNPEIIVVAPNGFWRYLKGKIDRERCFELELWESLMVKGLFITLTPSKHWSKRTPFDTNKALWGGYVIQNSEHTLYHAGDSAYGEHFKEIGERFDIDEAFLPIGAYRPEEIMRHNHLNPPEALQAAEDLGAKTVVPIHYGTFILSDEPIHEPIEWFEKLTHSHEYPFDTRALKIGEIYRFNETSTLKST</sequence>
<dbReference type="STRING" id="709032.Sulku_2437"/>
<organism evidence="2 3">
    <name type="scientific">Sulfuricurvum kujiense (strain ATCC BAA-921 / DSM 16994 / JCM 11577 / YK-1)</name>
    <dbReference type="NCBI Taxonomy" id="709032"/>
    <lineage>
        <taxon>Bacteria</taxon>
        <taxon>Pseudomonadati</taxon>
        <taxon>Campylobacterota</taxon>
        <taxon>Epsilonproteobacteria</taxon>
        <taxon>Campylobacterales</taxon>
        <taxon>Sulfurimonadaceae</taxon>
        <taxon>Sulfuricurvum</taxon>
    </lineage>
</organism>
<dbReference type="Gene3D" id="3.60.15.10">
    <property type="entry name" value="Ribonuclease Z/Hydroxyacylglutathione hydrolase-like"/>
    <property type="match status" value="1"/>
</dbReference>
<dbReference type="eggNOG" id="COG2220">
    <property type="taxonomic scope" value="Bacteria"/>
</dbReference>
<dbReference type="RefSeq" id="WP_013461293.1">
    <property type="nucleotide sequence ID" value="NC_014762.1"/>
</dbReference>
<dbReference type="KEGG" id="sku:Sulku_2437"/>